<keyword evidence="3" id="KW-0136">Cellulose degradation</keyword>
<keyword evidence="2 7" id="KW-0378">Hydrolase</keyword>
<dbReference type="Proteomes" id="UP000037460">
    <property type="component" value="Unassembled WGS sequence"/>
</dbReference>
<feature type="domain" description="Glycoside hydrolase family 5" evidence="8">
    <location>
        <begin position="11"/>
        <end position="252"/>
    </location>
</feature>
<evidence type="ECO:0000256" key="3">
    <source>
        <dbReference type="ARBA" id="ARBA00023001"/>
    </source>
</evidence>
<name>A0A0M0JFJ3_9EUKA</name>
<accession>A0A0M0JFJ3</accession>
<keyword evidence="6" id="KW-0624">Polysaccharide degradation</keyword>
<keyword evidence="5 7" id="KW-0326">Glycosidase</keyword>
<evidence type="ECO:0000256" key="7">
    <source>
        <dbReference type="RuleBase" id="RU361153"/>
    </source>
</evidence>
<comment type="caution">
    <text evidence="9">The sequence shown here is derived from an EMBL/GenBank/DDBJ whole genome shotgun (WGS) entry which is preliminary data.</text>
</comment>
<reference evidence="10" key="1">
    <citation type="journal article" date="2015" name="PLoS Genet.">
        <title>Genome Sequence and Transcriptome Analyses of Chrysochromulina tobin: Metabolic Tools for Enhanced Algal Fitness in the Prominent Order Prymnesiales (Haptophyceae).</title>
        <authorList>
            <person name="Hovde B.T."/>
            <person name="Deodato C.R."/>
            <person name="Hunsperger H.M."/>
            <person name="Ryken S.A."/>
            <person name="Yost W."/>
            <person name="Jha R.K."/>
            <person name="Patterson J."/>
            <person name="Monnat R.J. Jr."/>
            <person name="Barlow S.B."/>
            <person name="Starkenburg S.R."/>
            <person name="Cattolico R.A."/>
        </authorList>
    </citation>
    <scope>NUCLEOTIDE SEQUENCE</scope>
    <source>
        <strain evidence="10">CCMP291</strain>
    </source>
</reference>
<dbReference type="SUPFAM" id="SSF51445">
    <property type="entry name" value="(Trans)glycosidases"/>
    <property type="match status" value="1"/>
</dbReference>
<dbReference type="OrthoDB" id="442731at2759"/>
<keyword evidence="10" id="KW-1185">Reference proteome</keyword>
<evidence type="ECO:0000256" key="1">
    <source>
        <dbReference type="ARBA" id="ARBA00005641"/>
    </source>
</evidence>
<comment type="similarity">
    <text evidence="1 7">Belongs to the glycosyl hydrolase 5 (cellulase A) family.</text>
</comment>
<dbReference type="PANTHER" id="PTHR35923:SF2">
    <property type="entry name" value="ENDOGLUCANASE"/>
    <property type="match status" value="1"/>
</dbReference>
<sequence>MVPQGLGNHSLDYYLTFLQQHSFNGIRLPFDHDRMLRNAIVVDSHHVRLAPELLHLRYVNVFTTIAKAAARRGQLIVLACDRLTFSAAPGQPGSGLWYSGEVSEEQVQRSWAHIADVLCSQWNVIGVDLQSQPFRASWDSPGKGPPTFNPATDWNAAATRLGNFVLSKCPRWLVFVEGVGETPGARDQQLEGGAFWGENLWGARQNPIKLSTPSHLVYSPVAYGPSVYGAFSYFQQPSFPANMDKVWQAHFGFVQAYFKGAIVFASLGD</sequence>
<evidence type="ECO:0000256" key="5">
    <source>
        <dbReference type="ARBA" id="ARBA00023295"/>
    </source>
</evidence>
<dbReference type="GO" id="GO:0030245">
    <property type="term" value="P:cellulose catabolic process"/>
    <property type="evidence" value="ECO:0007669"/>
    <property type="project" value="UniProtKB-KW"/>
</dbReference>
<evidence type="ECO:0000313" key="10">
    <source>
        <dbReference type="Proteomes" id="UP000037460"/>
    </source>
</evidence>
<keyword evidence="4" id="KW-0119">Carbohydrate metabolism</keyword>
<feature type="non-terminal residue" evidence="9">
    <location>
        <position position="269"/>
    </location>
</feature>
<evidence type="ECO:0000259" key="8">
    <source>
        <dbReference type="Pfam" id="PF00150"/>
    </source>
</evidence>
<dbReference type="InterPro" id="IPR001547">
    <property type="entry name" value="Glyco_hydro_5"/>
</dbReference>
<dbReference type="EMBL" id="JWZX01002985">
    <property type="protein sequence ID" value="KOO25359.1"/>
    <property type="molecule type" value="Genomic_DNA"/>
</dbReference>
<dbReference type="Pfam" id="PF00150">
    <property type="entry name" value="Cellulase"/>
    <property type="match status" value="1"/>
</dbReference>
<evidence type="ECO:0000313" key="9">
    <source>
        <dbReference type="EMBL" id="KOO25359.1"/>
    </source>
</evidence>
<dbReference type="PANTHER" id="PTHR35923">
    <property type="entry name" value="MAJOR EXTRACELLULAR ENDOGLUCANASE"/>
    <property type="match status" value="1"/>
</dbReference>
<dbReference type="InterPro" id="IPR017853">
    <property type="entry name" value="GH"/>
</dbReference>
<protein>
    <submittedName>
        <fullName evidence="9">Cellulase (Glycosyl hydrolase family 5) subfamily protein</fullName>
    </submittedName>
</protein>
<evidence type="ECO:0000256" key="6">
    <source>
        <dbReference type="ARBA" id="ARBA00023326"/>
    </source>
</evidence>
<organism evidence="9 10">
    <name type="scientific">Chrysochromulina tobinii</name>
    <dbReference type="NCBI Taxonomy" id="1460289"/>
    <lineage>
        <taxon>Eukaryota</taxon>
        <taxon>Haptista</taxon>
        <taxon>Haptophyta</taxon>
        <taxon>Prymnesiophyceae</taxon>
        <taxon>Prymnesiales</taxon>
        <taxon>Chrysochromulinaceae</taxon>
        <taxon>Chrysochromulina</taxon>
    </lineage>
</organism>
<dbReference type="Gene3D" id="3.20.20.80">
    <property type="entry name" value="Glycosidases"/>
    <property type="match status" value="1"/>
</dbReference>
<gene>
    <name evidence="9" type="ORF">Ctob_007828</name>
</gene>
<evidence type="ECO:0000256" key="2">
    <source>
        <dbReference type="ARBA" id="ARBA00022801"/>
    </source>
</evidence>
<proteinExistence type="inferred from homology"/>
<evidence type="ECO:0000256" key="4">
    <source>
        <dbReference type="ARBA" id="ARBA00023277"/>
    </source>
</evidence>
<dbReference type="GO" id="GO:0004553">
    <property type="term" value="F:hydrolase activity, hydrolyzing O-glycosyl compounds"/>
    <property type="evidence" value="ECO:0007669"/>
    <property type="project" value="InterPro"/>
</dbReference>
<dbReference type="AlphaFoldDB" id="A0A0M0JFJ3"/>